<keyword evidence="7" id="KW-0285">Flavoprotein</keyword>
<evidence type="ECO:0000256" key="14">
    <source>
        <dbReference type="ARBA" id="ARBA00023164"/>
    </source>
</evidence>
<dbReference type="GO" id="GO:0051538">
    <property type="term" value="F:3 iron, 4 sulfur cluster binding"/>
    <property type="evidence" value="ECO:0007669"/>
    <property type="project" value="UniProtKB-KW"/>
</dbReference>
<comment type="pathway">
    <text evidence="4">Nitrogen metabolism.</text>
</comment>
<dbReference type="InterPro" id="IPR002932">
    <property type="entry name" value="Glu_synthdom"/>
</dbReference>
<evidence type="ECO:0000256" key="4">
    <source>
        <dbReference type="ARBA" id="ARBA00004909"/>
    </source>
</evidence>
<comment type="cofactor">
    <cofactor evidence="2">
        <name>[3Fe-4S] cluster</name>
        <dbReference type="ChEBI" id="CHEBI:21137"/>
    </cofactor>
</comment>
<keyword evidence="11" id="KW-0560">Oxidoreductase</keyword>
<reference evidence="20 21" key="1">
    <citation type="submission" date="2024-02" db="EMBL/GenBank/DDBJ databases">
        <authorList>
            <person name="Vignale AGUSTIN F."/>
            <person name="Sosa J E."/>
            <person name="Modenutti C."/>
        </authorList>
    </citation>
    <scope>NUCLEOTIDE SEQUENCE [LARGE SCALE GENOMIC DNA]</scope>
</reference>
<evidence type="ECO:0000256" key="8">
    <source>
        <dbReference type="ARBA" id="ARBA00022643"/>
    </source>
</evidence>
<evidence type="ECO:0000256" key="9">
    <source>
        <dbReference type="ARBA" id="ARBA00022723"/>
    </source>
</evidence>
<evidence type="ECO:0000313" key="21">
    <source>
        <dbReference type="Proteomes" id="UP001642360"/>
    </source>
</evidence>
<organism evidence="20 21">
    <name type="scientific">Ilex paraguariensis</name>
    <name type="common">yerba mate</name>
    <dbReference type="NCBI Taxonomy" id="185542"/>
    <lineage>
        <taxon>Eukaryota</taxon>
        <taxon>Viridiplantae</taxon>
        <taxon>Streptophyta</taxon>
        <taxon>Embryophyta</taxon>
        <taxon>Tracheophyta</taxon>
        <taxon>Spermatophyta</taxon>
        <taxon>Magnoliopsida</taxon>
        <taxon>eudicotyledons</taxon>
        <taxon>Gunneridae</taxon>
        <taxon>Pentapetalae</taxon>
        <taxon>asterids</taxon>
        <taxon>campanulids</taxon>
        <taxon>Aquifoliales</taxon>
        <taxon>Aquifoliaceae</taxon>
        <taxon>Ilex</taxon>
    </lineage>
</organism>
<comment type="caution">
    <text evidence="20">The sequence shown here is derived from an EMBL/GenBank/DDBJ whole genome shotgun (WGS) entry which is preliminary data.</text>
</comment>
<comment type="similarity">
    <text evidence="5">Belongs to the glutamate synthase family.</text>
</comment>
<dbReference type="Gene3D" id="2.160.20.60">
    <property type="entry name" value="Glutamate synthase, alpha subunit, C-terminal domain"/>
    <property type="match status" value="1"/>
</dbReference>
<evidence type="ECO:0000256" key="17">
    <source>
        <dbReference type="ARBA" id="ARBA00039085"/>
    </source>
</evidence>
<dbReference type="PANTHER" id="PTHR43100">
    <property type="entry name" value="GLUTAMATE SYNTHASE [NADPH] SMALL CHAIN"/>
    <property type="match status" value="1"/>
</dbReference>
<evidence type="ECO:0000256" key="15">
    <source>
        <dbReference type="ARBA" id="ARBA00023291"/>
    </source>
</evidence>
<keyword evidence="8" id="KW-0288">FMN</keyword>
<keyword evidence="10" id="KW-0315">Glutamine amidotransferase</keyword>
<feature type="domain" description="Glutamate synthase" evidence="19">
    <location>
        <begin position="80"/>
        <end position="350"/>
    </location>
</feature>
<dbReference type="GO" id="GO:0046872">
    <property type="term" value="F:metal ion binding"/>
    <property type="evidence" value="ECO:0007669"/>
    <property type="project" value="UniProtKB-KW"/>
</dbReference>
<evidence type="ECO:0000256" key="3">
    <source>
        <dbReference type="ARBA" id="ARBA00004802"/>
    </source>
</evidence>
<comment type="cofactor">
    <cofactor evidence="1">
        <name>FMN</name>
        <dbReference type="ChEBI" id="CHEBI:58210"/>
    </cofactor>
</comment>
<comment type="pathway">
    <text evidence="3">Energy metabolism; nitrogen metabolism.</text>
</comment>
<evidence type="ECO:0000256" key="13">
    <source>
        <dbReference type="ARBA" id="ARBA00023014"/>
    </source>
</evidence>
<dbReference type="EMBL" id="CAUOFW020010501">
    <property type="protein sequence ID" value="CAK9188495.1"/>
    <property type="molecule type" value="Genomic_DNA"/>
</dbReference>
<dbReference type="Pfam" id="PF01645">
    <property type="entry name" value="Glu_synthase"/>
    <property type="match status" value="2"/>
</dbReference>
<keyword evidence="9" id="KW-0479">Metal-binding</keyword>
<dbReference type="Gene3D" id="3.20.20.70">
    <property type="entry name" value="Aldolase class I"/>
    <property type="match status" value="4"/>
</dbReference>
<evidence type="ECO:0000256" key="2">
    <source>
        <dbReference type="ARBA" id="ARBA00001927"/>
    </source>
</evidence>
<dbReference type="InterPro" id="IPR002489">
    <property type="entry name" value="Glu_synth_asu_C"/>
</dbReference>
<dbReference type="Proteomes" id="UP001642360">
    <property type="component" value="Unassembled WGS sequence"/>
</dbReference>
<keyword evidence="13" id="KW-0411">Iron-sulfur</keyword>
<dbReference type="GO" id="GO:0016041">
    <property type="term" value="F:glutamate synthase (ferredoxin) activity"/>
    <property type="evidence" value="ECO:0007669"/>
    <property type="project" value="UniProtKB-EC"/>
</dbReference>
<keyword evidence="14" id="KW-0314">Glutamate biosynthesis</keyword>
<accession>A0ABC8V597</accession>
<dbReference type="CDD" id="cd02808">
    <property type="entry name" value="GltS_FMN"/>
    <property type="match status" value="3"/>
</dbReference>
<evidence type="ECO:0000313" key="20">
    <source>
        <dbReference type="EMBL" id="CAK9188495.1"/>
    </source>
</evidence>
<dbReference type="SUPFAM" id="SSF69336">
    <property type="entry name" value="Alpha subunit of glutamate synthase, C-terminal domain"/>
    <property type="match status" value="1"/>
</dbReference>
<sequence length="1121" mass="118901">MGISLLSSYCGAQIFEIYGLGTEVVDLAFCGSVSSIGGLTFDELARETLSFWVKAFSEDTAKRLENFGFIQFRAGGEYHGNNPEMSKLLHKAVRQKSENSYSVYQQHLVNRPVNVLRDLLEFKSDRSPIPVGRVESASSIVQRFCTGGMSLGAISRETHEAIAIAMNRLGGKSNSGEGGEDPIRWSPLTDVVDGYSPTLPHLKGLQNGDTATSAIKQVASGRFGVTPTFLVNADQLEIKIAQGAKPGEGGQLPGKKVSAYIARLRNSKPGVPLISPPPHHDIYSIEDLAQLIFDLHQVNPKAKVSVKLVAEAGIGTVASGVAKGNADVIQISGHDGGTGASPISSIKHAGGEYHGNNPEMSKLLHKAVRQKSENSYSVYQQHLVNRPVNVLRDLLEFKSDRSPIPVGRVESASSIVQRFCTGGMSLGAISRETHEAIAIAMNRLGGKSNSGEGGEDPIRWSPLTDVVDGYSPTLPHLKGLQNGDTATSAIKQVASGRFGVTPTFLVNADQLEIKIAQGAKPGEGGQLPGKKVSAYIARLRNSKPGVPLISPPPHHDIYSIEDLAQLIFDLHQVNPKAKVSVKLVAEAGIGTVASGVAKGNADVIQISGHDGGTGASPISSIKHAGGPWELGLAESHQTLIKNGLRERVILRVDGGFKSGVDVLMAATMGADEYGFGSVAMIATGCVMARICHTNNCPVGVASQREELRARFPGVPGDLVNFFLYVAEEVASGRFGVTPTFLVNADQLEIKIAQGAKPGEGGQLPGKKVSAYIARLRNSKPGVPLISPPPHHDIYSIEDLAQLIFDLHQVNPKAKVSVKLVAEAGIGTVASGVAKGNADVIQISGHDGGTGASPISSIKHAGGPWELGLAESHQTLIKNGLRERVILRVDGGFKSGVDVLMAATMGADEYGFGSVAMIATGCVMARICHTNNCPVGVASQREELRARFPGVPGDLVNFFLYVAEEVRGMLAQLGYEKLDDVIGRTDLLRPRDISLMKTQHLDLSNVLSNVGLPKWSSTTIRNQDVHSNGPVLDDILLSDPVITDAIENEKVVNKTVKIYNVDRAVCGRIAGVVAKKYGDTGFAGQLNITFTGSAGQSFACFLTPGMNIRLVGEANDYVGKVC</sequence>
<dbReference type="GO" id="GO:0006537">
    <property type="term" value="P:glutamate biosynthetic process"/>
    <property type="evidence" value="ECO:0007669"/>
    <property type="project" value="UniProtKB-KW"/>
</dbReference>
<feature type="domain" description="Glutamate synthase" evidence="19">
    <location>
        <begin position="355"/>
        <end position="729"/>
    </location>
</feature>
<evidence type="ECO:0000256" key="16">
    <source>
        <dbReference type="ARBA" id="ARBA00037928"/>
    </source>
</evidence>
<evidence type="ECO:0000256" key="11">
    <source>
        <dbReference type="ARBA" id="ARBA00023002"/>
    </source>
</evidence>
<proteinExistence type="inferred from homology"/>
<keyword evidence="21" id="KW-1185">Reference proteome</keyword>
<dbReference type="Pfam" id="PF01493">
    <property type="entry name" value="GXGXG"/>
    <property type="match status" value="1"/>
</dbReference>
<dbReference type="EC" id="1.4.7.1" evidence="17"/>
<evidence type="ECO:0000256" key="12">
    <source>
        <dbReference type="ARBA" id="ARBA00023004"/>
    </source>
</evidence>
<dbReference type="InterPro" id="IPR013785">
    <property type="entry name" value="Aldolase_TIM"/>
</dbReference>
<keyword evidence="12" id="KW-0408">Iron</keyword>
<evidence type="ECO:0000256" key="6">
    <source>
        <dbReference type="ARBA" id="ARBA00022605"/>
    </source>
</evidence>
<evidence type="ECO:0000256" key="7">
    <source>
        <dbReference type="ARBA" id="ARBA00022630"/>
    </source>
</evidence>
<dbReference type="SUPFAM" id="SSF51395">
    <property type="entry name" value="FMN-linked oxidoreductases"/>
    <property type="match status" value="3"/>
</dbReference>
<comment type="pathway">
    <text evidence="16">Amino-acid biosynthesis; L-glutamate biosynthesis via GLT pathway; L-glutamate from 2-oxoglutarate and L-glutamine (ferredoxin route): step 1/1.</text>
</comment>
<evidence type="ECO:0000259" key="19">
    <source>
        <dbReference type="Pfam" id="PF01645"/>
    </source>
</evidence>
<gene>
    <name evidence="20" type="ORF">ILEXP_LOCUS59177</name>
</gene>
<dbReference type="PANTHER" id="PTHR43100:SF2">
    <property type="entry name" value="BNAA03G19380D PROTEIN"/>
    <property type="match status" value="1"/>
</dbReference>
<dbReference type="InterPro" id="IPR051394">
    <property type="entry name" value="Glutamate_Synthase"/>
</dbReference>
<evidence type="ECO:0000256" key="5">
    <source>
        <dbReference type="ARBA" id="ARBA00009716"/>
    </source>
</evidence>
<name>A0ABC8V597_9AQUA</name>
<keyword evidence="6" id="KW-0028">Amino-acid biosynthesis</keyword>
<keyword evidence="15" id="KW-0003">3Fe-4S</keyword>
<evidence type="ECO:0000259" key="18">
    <source>
        <dbReference type="Pfam" id="PF01493"/>
    </source>
</evidence>
<protein>
    <recommendedName>
        <fullName evidence="17">glutamate synthase (ferredoxin)</fullName>
        <ecNumber evidence="17">1.4.7.1</ecNumber>
    </recommendedName>
</protein>
<feature type="domain" description="Glutamate synthase alpha subunit C-terminal" evidence="18">
    <location>
        <begin position="1056"/>
        <end position="1119"/>
    </location>
</feature>
<dbReference type="FunFam" id="3.20.20.70:FF:000084">
    <property type="entry name" value="Ferredoxin-dependent glutamate synthase, chloroplastic"/>
    <property type="match status" value="3"/>
</dbReference>
<evidence type="ECO:0000256" key="1">
    <source>
        <dbReference type="ARBA" id="ARBA00001917"/>
    </source>
</evidence>
<dbReference type="AlphaFoldDB" id="A0ABC8V597"/>
<evidence type="ECO:0000256" key="10">
    <source>
        <dbReference type="ARBA" id="ARBA00022962"/>
    </source>
</evidence>
<dbReference type="InterPro" id="IPR036485">
    <property type="entry name" value="Glu_synth_asu_C_sf"/>
</dbReference>